<organism evidence="4">
    <name type="scientific">Pseudogymnoascus destructans</name>
    <dbReference type="NCBI Taxonomy" id="655981"/>
    <lineage>
        <taxon>Eukaryota</taxon>
        <taxon>Fungi</taxon>
        <taxon>Dikarya</taxon>
        <taxon>Ascomycota</taxon>
        <taxon>Pezizomycotina</taxon>
        <taxon>Leotiomycetes</taxon>
        <taxon>Thelebolales</taxon>
        <taxon>Thelebolaceae</taxon>
        <taxon>Pseudogymnoascus</taxon>
    </lineage>
</organism>
<keyword evidence="1" id="KW-0175">Coiled coil</keyword>
<dbReference type="VEuPathDB" id="FungiDB:GMDG_05731"/>
<dbReference type="Pfam" id="PF00010">
    <property type="entry name" value="HLH"/>
    <property type="match status" value="1"/>
</dbReference>
<dbReference type="CDD" id="cd11399">
    <property type="entry name" value="bHLHzip_scHMS1_like"/>
    <property type="match status" value="1"/>
</dbReference>
<dbReference type="InterPro" id="IPR011598">
    <property type="entry name" value="bHLH_dom"/>
</dbReference>
<evidence type="ECO:0000256" key="1">
    <source>
        <dbReference type="SAM" id="Coils"/>
    </source>
</evidence>
<dbReference type="SMART" id="SM00353">
    <property type="entry name" value="HLH"/>
    <property type="match status" value="1"/>
</dbReference>
<dbReference type="EMBL" id="KV441387">
    <property type="protein sequence ID" value="OAF62389.1"/>
    <property type="molecule type" value="Genomic_DNA"/>
</dbReference>
<evidence type="ECO:0000313" key="4">
    <source>
        <dbReference type="EMBL" id="OAF62389.1"/>
    </source>
</evidence>
<dbReference type="AlphaFoldDB" id="A0A177AJX9"/>
<dbReference type="eggNOG" id="KOG2588">
    <property type="taxonomic scope" value="Eukaryota"/>
</dbReference>
<dbReference type="GO" id="GO:0032933">
    <property type="term" value="P:SREBP signaling pathway"/>
    <property type="evidence" value="ECO:0007669"/>
    <property type="project" value="InterPro"/>
</dbReference>
<sequence length="915" mass="97554">MMPDQPFPEYQAGPEIPPSLDDMLNLDVEPMFPEFWDIQDTPPFSQEEGLDQAPLPWSGPPMGVGAPMQPNVESLHQPSIGTLSVAQQELLRSIAMPPHLQYPSARESRSPHSATSRRQSASVTMSSPDHQGRTRKRKSSTEGNEEDHSGDETGQRPVKKTAHNMIEKRYRTNLNDKILALRDSVPSLRVMTKSARGSDGSTEVEDLEGLIPAHKLNKATVLSKATEYIWHLEKRSKRLAEENESMKARVAAFEKLFLSGSMGFNMTPNPTPPPNNQFNFEEQMRFTSGHGPMSAQMPNGQMPSAQMSNRQLPNGQLASNRFHGVVVGPPQDFRRAHRPPPINQQAYQIHSEPQPLPNRAHGGTNAWGGNGAYFGKIMVGSLAGLMILDNFSESHSSSGPSESRGLFAIPTQLLGNASKFIKSSSEVNILGHHSSSAQTLSYLRLLLLLGAFLSVFLPSFFRPAPPPPSPKTTNATLTSLAPTIASPLRLRRRAFLTSLQTIWIPAPTSLLSLAALALKLTKLTLLTLVGAPAYVLITGSSSPSETARIKAWSIALDAQLVGGDPLVSRARLTLTLLASATLPATPARLMLQALHIRILFHSAPFPLSHTLAAHLARNKWSAACALKLVTDALPATSTDVSVEPLAPHLLALLAQPANAVFSDAAIKTAHALTYNTPPLPADDRAIRSPLDALSATFSTFNLHAALESSLLSSSSSSKTLSAKLSTALATAPPGSTPHLRVLATLALFAPSSADRGENLALALAEAAARDPPPETGPLAPKALLLRTTTSVVEGDVHLALACASTLQHLAYPLRVLVDIEGLARPNSLLGFAACYAVLRTMQVKGGDDGAIAGKAMETLAGNLRVGIGGPRGEEVEKSVREGVVGVCVGVVRACVVVGGGGEEEVDAGYESTSDE</sequence>
<name>A0A177AJX9_9PEZI</name>
<dbReference type="InterPro" id="IPR036638">
    <property type="entry name" value="HLH_DNA-bd_sf"/>
</dbReference>
<dbReference type="GO" id="GO:0045944">
    <property type="term" value="P:positive regulation of transcription by RNA polymerase II"/>
    <property type="evidence" value="ECO:0007669"/>
    <property type="project" value="InterPro"/>
</dbReference>
<dbReference type="PANTHER" id="PTHR47336">
    <property type="entry name" value="TRANSCRIPTION FACTOR HMS1-RELATED"/>
    <property type="match status" value="1"/>
</dbReference>
<dbReference type="PROSITE" id="PS50888">
    <property type="entry name" value="BHLH"/>
    <property type="match status" value="1"/>
</dbReference>
<dbReference type="SUPFAM" id="SSF47459">
    <property type="entry name" value="HLH, helix-loop-helix DNA-binding domain"/>
    <property type="match status" value="1"/>
</dbReference>
<feature type="region of interest" description="Disordered" evidence="2">
    <location>
        <begin position="101"/>
        <end position="163"/>
    </location>
</feature>
<protein>
    <recommendedName>
        <fullName evidence="3">BHLH domain-containing protein</fullName>
    </recommendedName>
</protein>
<dbReference type="Gene3D" id="4.10.280.10">
    <property type="entry name" value="Helix-loop-helix DNA-binding domain"/>
    <property type="match status" value="1"/>
</dbReference>
<feature type="region of interest" description="Disordered" evidence="2">
    <location>
        <begin position="1"/>
        <end position="21"/>
    </location>
</feature>
<evidence type="ECO:0000256" key="2">
    <source>
        <dbReference type="SAM" id="MobiDB-lite"/>
    </source>
</evidence>
<dbReference type="RefSeq" id="XP_024327661.1">
    <property type="nucleotide sequence ID" value="XM_024464494.1"/>
</dbReference>
<dbReference type="Proteomes" id="UP000077154">
    <property type="component" value="Unassembled WGS sequence"/>
</dbReference>
<accession>A0A177AJX9</accession>
<dbReference type="GO" id="GO:0046983">
    <property type="term" value="F:protein dimerization activity"/>
    <property type="evidence" value="ECO:0007669"/>
    <property type="project" value="InterPro"/>
</dbReference>
<dbReference type="Pfam" id="PF09427">
    <property type="entry name" value="DUF2014"/>
    <property type="match status" value="1"/>
</dbReference>
<feature type="region of interest" description="Disordered" evidence="2">
    <location>
        <begin position="36"/>
        <end position="75"/>
    </location>
</feature>
<dbReference type="VEuPathDB" id="FungiDB:GMDG_05730"/>
<feature type="compositionally biased region" description="Polar residues" evidence="2">
    <location>
        <begin position="111"/>
        <end position="129"/>
    </location>
</feature>
<reference evidence="4" key="1">
    <citation type="submission" date="2016-03" db="EMBL/GenBank/DDBJ databases">
        <title>Updated assembly of Pseudogymnoascus destructans, the fungus causing white-nose syndrome of bats.</title>
        <authorList>
            <person name="Palmer J.M."/>
            <person name="Drees K.P."/>
            <person name="Foster J.T."/>
            <person name="Lindner D.L."/>
        </authorList>
    </citation>
    <scope>NUCLEOTIDE SEQUENCE [LARGE SCALE GENOMIC DNA]</scope>
    <source>
        <strain evidence="4">20631-21</strain>
    </source>
</reference>
<dbReference type="OrthoDB" id="2133190at2759"/>
<dbReference type="PANTHER" id="PTHR47336:SF2">
    <property type="entry name" value="TRANSCRIPTION FACTOR HMS1-RELATED"/>
    <property type="match status" value="1"/>
</dbReference>
<dbReference type="InterPro" id="IPR052099">
    <property type="entry name" value="Regulatory_TF_Diverse"/>
</dbReference>
<gene>
    <name evidence="4" type="ORF">VC83_00807</name>
</gene>
<feature type="domain" description="BHLH" evidence="3">
    <location>
        <begin position="158"/>
        <end position="232"/>
    </location>
</feature>
<feature type="coiled-coil region" evidence="1">
    <location>
        <begin position="229"/>
        <end position="256"/>
    </location>
</feature>
<proteinExistence type="predicted"/>
<dbReference type="InterPro" id="IPR019006">
    <property type="entry name" value="Sre1_C"/>
</dbReference>
<dbReference type="GeneID" id="36283900"/>
<evidence type="ECO:0000259" key="3">
    <source>
        <dbReference type="PROSITE" id="PS50888"/>
    </source>
</evidence>